<dbReference type="GO" id="GO:0016887">
    <property type="term" value="F:ATP hydrolysis activity"/>
    <property type="evidence" value="ECO:0007669"/>
    <property type="project" value="InterPro"/>
</dbReference>
<dbReference type="Proteomes" id="UP000195893">
    <property type="component" value="Unassembled WGS sequence"/>
</dbReference>
<dbReference type="PANTHER" id="PTHR35894">
    <property type="entry name" value="GENERAL SECRETION PATHWAY PROTEIN A-RELATED"/>
    <property type="match status" value="1"/>
</dbReference>
<dbReference type="AlphaFoldDB" id="A0A1Y5N8W7"/>
<comment type="caution">
    <text evidence="2">The sequence shown here is derived from an EMBL/GenBank/DDBJ whole genome shotgun (WGS) entry which is preliminary data.</text>
</comment>
<proteinExistence type="predicted"/>
<dbReference type="InterPro" id="IPR052026">
    <property type="entry name" value="ExeA_AAA_ATPase_DNA-bind"/>
</dbReference>
<evidence type="ECO:0000259" key="1">
    <source>
        <dbReference type="SMART" id="SM00382"/>
    </source>
</evidence>
<dbReference type="RefSeq" id="WP_087581686.1">
    <property type="nucleotide sequence ID" value="NZ_NDYQ01000008.1"/>
</dbReference>
<dbReference type="CDD" id="cd00009">
    <property type="entry name" value="AAA"/>
    <property type="match status" value="1"/>
</dbReference>
<dbReference type="InterPro" id="IPR049945">
    <property type="entry name" value="AAA_22"/>
</dbReference>
<dbReference type="EMBL" id="NDYQ01000008">
    <property type="protein sequence ID" value="OUT17311.1"/>
    <property type="molecule type" value="Genomic_DNA"/>
</dbReference>
<dbReference type="InterPro" id="IPR003593">
    <property type="entry name" value="AAA+_ATPase"/>
</dbReference>
<sequence length="275" mass="32249">MSNENIYTHIKDVFIDEDESLNFVNLDNSISCYNKIVLALKKPLKLILFYGKPGSGKTFLLNKIANDLKEDKSLIFFPHPFFSEATFIEALCEQIYGKKLEDINNFESFIKFYSKDFSSKDEILKNQMTVILDEAQLYPTELIEKIRLMADTRMFKFLFTIHKTENEDILAKDYFQTRIWESIELSSADVNEIIIYLQRKLSQKNYDKYLKFDKKDYECAYSFCGGNLRTLNKIMYKFYEICEYYEQYQPSKLSGDKANTMILTMAALDAGLTDA</sequence>
<dbReference type="PANTHER" id="PTHR35894:SF1">
    <property type="entry name" value="PHOSPHORIBULOKINASE _ URIDINE KINASE FAMILY"/>
    <property type="match status" value="1"/>
</dbReference>
<dbReference type="Pfam" id="PF13401">
    <property type="entry name" value="AAA_22"/>
    <property type="match status" value="1"/>
</dbReference>
<dbReference type="SUPFAM" id="SSF52540">
    <property type="entry name" value="P-loop containing nucleoside triphosphate hydrolases"/>
    <property type="match status" value="1"/>
</dbReference>
<dbReference type="Gene3D" id="3.40.50.300">
    <property type="entry name" value="P-loop containing nucleotide triphosphate hydrolases"/>
    <property type="match status" value="1"/>
</dbReference>
<gene>
    <name evidence="2" type="ORF">B9N60_05965</name>
</gene>
<evidence type="ECO:0000313" key="2">
    <source>
        <dbReference type="EMBL" id="OUT17311.1"/>
    </source>
</evidence>
<feature type="domain" description="AAA+ ATPase" evidence="1">
    <location>
        <begin position="43"/>
        <end position="185"/>
    </location>
</feature>
<reference evidence="2 3" key="1">
    <citation type="submission" date="2017-04" db="EMBL/GenBank/DDBJ databases">
        <title>Complete genome of Campylobacter concisus ATCC 33237T and draft genomes for an additional eight well characterized C. concisus strains.</title>
        <authorList>
            <person name="Cornelius A.J."/>
            <person name="Miller W.G."/>
            <person name="Lastovica A.J."/>
            <person name="On S.L."/>
            <person name="French N.P."/>
            <person name="Vandenberg O."/>
            <person name="Biggs P.J."/>
        </authorList>
    </citation>
    <scope>NUCLEOTIDE SEQUENCE [LARGE SCALE GENOMIC DNA]</scope>
    <source>
        <strain evidence="2 3">Lasto127.99</strain>
    </source>
</reference>
<dbReference type="SMART" id="SM00382">
    <property type="entry name" value="AAA"/>
    <property type="match status" value="1"/>
</dbReference>
<organism evidence="2 3">
    <name type="scientific">Campylobacter concisus</name>
    <dbReference type="NCBI Taxonomy" id="199"/>
    <lineage>
        <taxon>Bacteria</taxon>
        <taxon>Pseudomonadati</taxon>
        <taxon>Campylobacterota</taxon>
        <taxon>Epsilonproteobacteria</taxon>
        <taxon>Campylobacterales</taxon>
        <taxon>Campylobacteraceae</taxon>
        <taxon>Campylobacter</taxon>
    </lineage>
</organism>
<name>A0A1Y5N8W7_9BACT</name>
<evidence type="ECO:0000313" key="3">
    <source>
        <dbReference type="Proteomes" id="UP000195893"/>
    </source>
</evidence>
<protein>
    <submittedName>
        <fullName evidence="2">AAA family ATPase</fullName>
    </submittedName>
</protein>
<dbReference type="InterPro" id="IPR027417">
    <property type="entry name" value="P-loop_NTPase"/>
</dbReference>
<accession>A0A1Y5N8W7</accession>